<evidence type="ECO:0000313" key="3">
    <source>
        <dbReference type="EMBL" id="KAF7281139.1"/>
    </source>
</evidence>
<evidence type="ECO:0000256" key="2">
    <source>
        <dbReference type="SAM" id="Phobius"/>
    </source>
</evidence>
<proteinExistence type="predicted"/>
<sequence>MMIVDSIFTYNKETLSKIIQASFPGRTVPLFLIVIACFITFTLAAHDEFYCVPPRAQDSRDDTPLSSTVNTYSTVRLDNLQASYRGTMEKMVILAQRLFQGRVGDGLLPSKNRLLTVQEGHDLEAFETMGRSGFTTSTAHGIRRQNKRSLIED</sequence>
<feature type="transmembrane region" description="Helical" evidence="2">
    <location>
        <begin position="27"/>
        <end position="45"/>
    </location>
</feature>
<name>A0A834IHY0_RHYFE</name>
<evidence type="ECO:0000313" key="4">
    <source>
        <dbReference type="Proteomes" id="UP000625711"/>
    </source>
</evidence>
<evidence type="ECO:0000256" key="1">
    <source>
        <dbReference type="SAM" id="MobiDB-lite"/>
    </source>
</evidence>
<organism evidence="3 4">
    <name type="scientific">Rhynchophorus ferrugineus</name>
    <name type="common">Red palm weevil</name>
    <name type="synonym">Curculio ferrugineus</name>
    <dbReference type="NCBI Taxonomy" id="354439"/>
    <lineage>
        <taxon>Eukaryota</taxon>
        <taxon>Metazoa</taxon>
        <taxon>Ecdysozoa</taxon>
        <taxon>Arthropoda</taxon>
        <taxon>Hexapoda</taxon>
        <taxon>Insecta</taxon>
        <taxon>Pterygota</taxon>
        <taxon>Neoptera</taxon>
        <taxon>Endopterygota</taxon>
        <taxon>Coleoptera</taxon>
        <taxon>Polyphaga</taxon>
        <taxon>Cucujiformia</taxon>
        <taxon>Curculionidae</taxon>
        <taxon>Dryophthorinae</taxon>
        <taxon>Rhynchophorus</taxon>
    </lineage>
</organism>
<keyword evidence="2" id="KW-0812">Transmembrane</keyword>
<dbReference type="EMBL" id="JAACXV010000257">
    <property type="protein sequence ID" value="KAF7281139.1"/>
    <property type="molecule type" value="Genomic_DNA"/>
</dbReference>
<keyword evidence="2" id="KW-0472">Membrane</keyword>
<dbReference type="Proteomes" id="UP000625711">
    <property type="component" value="Unassembled WGS sequence"/>
</dbReference>
<feature type="region of interest" description="Disordered" evidence="1">
    <location>
        <begin position="134"/>
        <end position="153"/>
    </location>
</feature>
<keyword evidence="4" id="KW-1185">Reference proteome</keyword>
<protein>
    <submittedName>
        <fullName evidence="3">Uncharacterized protein</fullName>
    </submittedName>
</protein>
<dbReference type="AlphaFoldDB" id="A0A834IHY0"/>
<comment type="caution">
    <text evidence="3">The sequence shown here is derived from an EMBL/GenBank/DDBJ whole genome shotgun (WGS) entry which is preliminary data.</text>
</comment>
<accession>A0A834IHY0</accession>
<keyword evidence="2" id="KW-1133">Transmembrane helix</keyword>
<gene>
    <name evidence="3" type="ORF">GWI33_005074</name>
</gene>
<reference evidence="3" key="1">
    <citation type="submission" date="2020-08" db="EMBL/GenBank/DDBJ databases">
        <title>Genome sequencing and assembly of the red palm weevil Rhynchophorus ferrugineus.</title>
        <authorList>
            <person name="Dias G.B."/>
            <person name="Bergman C.M."/>
            <person name="Manee M."/>
        </authorList>
    </citation>
    <scope>NUCLEOTIDE SEQUENCE</scope>
    <source>
        <strain evidence="3">AA-2017</strain>
        <tissue evidence="3">Whole larva</tissue>
    </source>
</reference>